<dbReference type="GO" id="GO:0016706">
    <property type="term" value="F:2-oxoglutarate-dependent dioxygenase activity"/>
    <property type="evidence" value="ECO:0007669"/>
    <property type="project" value="UniProtKB-ARBA"/>
</dbReference>
<proteinExistence type="predicted"/>
<protein>
    <submittedName>
        <fullName evidence="3">Phytanoyl-CoA dioxygenase</fullName>
    </submittedName>
</protein>
<organism evidence="3 4">
    <name type="scientific">Marinomonas mediterranea (strain ATCC 700492 / JCM 21426 / NBRC 103028 / MMB-1)</name>
    <dbReference type="NCBI Taxonomy" id="717774"/>
    <lineage>
        <taxon>Bacteria</taxon>
        <taxon>Pseudomonadati</taxon>
        <taxon>Pseudomonadota</taxon>
        <taxon>Gammaproteobacteria</taxon>
        <taxon>Oceanospirillales</taxon>
        <taxon>Oceanospirillaceae</taxon>
        <taxon>Marinomonas</taxon>
    </lineage>
</organism>
<dbReference type="SUPFAM" id="SSF51197">
    <property type="entry name" value="Clavaminate synthase-like"/>
    <property type="match status" value="1"/>
</dbReference>
<name>F2JX06_MARM1</name>
<keyword evidence="2" id="KW-0408">Iron</keyword>
<dbReference type="HOGENOM" id="CLU_048953_0_0_6"/>
<accession>F2JX06</accession>
<keyword evidence="4" id="KW-1185">Reference proteome</keyword>
<gene>
    <name evidence="3" type="ordered locus">Marme_0221</name>
</gene>
<dbReference type="EMBL" id="CP002583">
    <property type="protein sequence ID" value="ADZ89525.1"/>
    <property type="molecule type" value="Genomic_DNA"/>
</dbReference>
<dbReference type="STRING" id="717774.Marme_0221"/>
<evidence type="ECO:0000313" key="3">
    <source>
        <dbReference type="EMBL" id="ADZ89525.1"/>
    </source>
</evidence>
<keyword evidence="3" id="KW-0560">Oxidoreductase</keyword>
<dbReference type="Proteomes" id="UP000001062">
    <property type="component" value="Chromosome"/>
</dbReference>
<dbReference type="RefSeq" id="WP_013659432.1">
    <property type="nucleotide sequence ID" value="NC_015276.1"/>
</dbReference>
<evidence type="ECO:0000256" key="2">
    <source>
        <dbReference type="ARBA" id="ARBA00023004"/>
    </source>
</evidence>
<evidence type="ECO:0000313" key="4">
    <source>
        <dbReference type="Proteomes" id="UP000001062"/>
    </source>
</evidence>
<reference evidence="3 4" key="1">
    <citation type="journal article" date="2012" name="Stand. Genomic Sci.">
        <title>Complete genome sequence of the melanogenic marine bacterium Marinomonas mediterranea type strain (MMB-1(T)).</title>
        <authorList>
            <person name="Lucas-Elio P."/>
            <person name="Goodwin L."/>
            <person name="Woyke T."/>
            <person name="Pitluck S."/>
            <person name="Nolan M."/>
            <person name="Kyrpides N.C."/>
            <person name="Detter J.C."/>
            <person name="Copeland A."/>
            <person name="Teshima H."/>
            <person name="Bruce D."/>
            <person name="Detter C."/>
            <person name="Tapia R."/>
            <person name="Han S."/>
            <person name="Land M.L."/>
            <person name="Ivanova N."/>
            <person name="Mikhailova N."/>
            <person name="Johnston A.W."/>
            <person name="Sanchez-Amat A."/>
        </authorList>
    </citation>
    <scope>NUCLEOTIDE SEQUENCE [LARGE SCALE GENOMIC DNA]</scope>
    <source>
        <strain evidence="4">ATCC 700492 / JCM 21426 / NBRC 103028 / MMB-1</strain>
    </source>
</reference>
<evidence type="ECO:0000256" key="1">
    <source>
        <dbReference type="ARBA" id="ARBA00022723"/>
    </source>
</evidence>
<dbReference type="GO" id="GO:0005506">
    <property type="term" value="F:iron ion binding"/>
    <property type="evidence" value="ECO:0007669"/>
    <property type="project" value="UniProtKB-ARBA"/>
</dbReference>
<sequence length="293" mass="33517">MFGQIEIRLNELTPEQIAQYHEQGFLVIEGAVSSGTCDLLKSRINERLEEFDPNSIRSIFTTKEQDRQTDDYFLKSAERISYFFEEEAFDEHGELRQDKVLSINKIGHALHDKDELFADFSLSPIWATILKQLGMKKPLAAQSMYIFKQPNIGGEVNCHQDSTFLFTRPMSVIGLWFAIEDATLENGCLWGVPQGHKQGLEKRFERVSEGESAMKMTKLSDVDWPDEALAPLEVPKGSMVVLNGEFPHLSHANRSAQSRHAYALHAIDGDCEYPKTNWLLRHGRTFPEFRHNN</sequence>
<keyword evidence="1" id="KW-0479">Metal-binding</keyword>
<dbReference type="PANTHER" id="PTHR20883:SF15">
    <property type="entry name" value="PHYTANOYL-COA DIOXYGENASE DOMAIN-CONTAINING PROTEIN 1"/>
    <property type="match status" value="1"/>
</dbReference>
<dbReference type="PANTHER" id="PTHR20883">
    <property type="entry name" value="PHYTANOYL-COA DIOXYGENASE DOMAIN CONTAINING 1"/>
    <property type="match status" value="1"/>
</dbReference>
<dbReference type="eggNOG" id="COG5285">
    <property type="taxonomic scope" value="Bacteria"/>
</dbReference>
<dbReference type="Pfam" id="PF05721">
    <property type="entry name" value="PhyH"/>
    <property type="match status" value="1"/>
</dbReference>
<dbReference type="PATRIC" id="fig|717774.3.peg.226"/>
<dbReference type="OrthoDB" id="9791262at2"/>
<keyword evidence="3" id="KW-0223">Dioxygenase</keyword>
<dbReference type="KEGG" id="mme:Marme_0221"/>
<dbReference type="Gene3D" id="2.60.120.620">
    <property type="entry name" value="q2cbj1_9rhob like domain"/>
    <property type="match status" value="1"/>
</dbReference>
<dbReference type="InterPro" id="IPR008775">
    <property type="entry name" value="Phytyl_CoA_dOase-like"/>
</dbReference>
<dbReference type="AlphaFoldDB" id="F2JX06"/>